<dbReference type="InterPro" id="IPR038519">
    <property type="entry name" value="MCP_C_sf"/>
</dbReference>
<protein>
    <recommendedName>
        <fullName evidence="4">Major capsid protein N-terminal domain-containing protein</fullName>
    </recommendedName>
</protein>
<dbReference type="Gene3D" id="2.70.9.20">
    <property type="entry name" value="Major capsid protein Vp54"/>
    <property type="match status" value="1"/>
</dbReference>
<dbReference type="InterPro" id="IPR031654">
    <property type="entry name" value="Capsid_N"/>
</dbReference>
<dbReference type="InterPro" id="IPR016112">
    <property type="entry name" value="VP_dsDNA_II"/>
</dbReference>
<reference evidence="3" key="1">
    <citation type="journal article" date="2020" name="Nature">
        <title>Giant virus diversity and host interactions through global metagenomics.</title>
        <authorList>
            <person name="Schulz F."/>
            <person name="Roux S."/>
            <person name="Paez-Espino D."/>
            <person name="Jungbluth S."/>
            <person name="Walsh D.A."/>
            <person name="Denef V.J."/>
            <person name="McMahon K.D."/>
            <person name="Konstantinidis K.T."/>
            <person name="Eloe-Fadrosh E.A."/>
            <person name="Kyrpides N.C."/>
            <person name="Woyke T."/>
        </authorList>
    </citation>
    <scope>NUCLEOTIDE SEQUENCE</scope>
    <source>
        <strain evidence="3">GVMAG-M-3300023184-161</strain>
    </source>
</reference>
<dbReference type="AlphaFoldDB" id="A0A6C0HPP5"/>
<feature type="domain" description="Major capsid protein N-terminal" evidence="2">
    <location>
        <begin position="25"/>
        <end position="249"/>
    </location>
</feature>
<evidence type="ECO:0000313" key="3">
    <source>
        <dbReference type="EMBL" id="QHT82327.1"/>
    </source>
</evidence>
<name>A0A6C0HPP5_9ZZZZ</name>
<proteinExistence type="predicted"/>
<dbReference type="SUPFAM" id="SSF49749">
    <property type="entry name" value="Group II dsDNA viruses VP"/>
    <property type="match status" value="2"/>
</dbReference>
<sequence length="535" mass="60869">MPGGLLNLVSAGNQNVLLNGNPSKTFFKTTYSKYTNFGLQKFRIDFDGSTNLRLSEPSTFKFKVPRYADLLMGTYLCVTLPTIWSSLYNSGDCYLPYEFKWIDDLGSMMIKQVTFNVGGQIIQKFSGQYLRNLVERDFAGSIKSTYYDMTGNVLSLNDPANANGRINQYPTATYNASWQTGPEPSIRTRKLFVPLNTWFTLASAMAFPLASLQYNELTIDVEMRPIQELFVIRDVVNASAYSPGDAPYVQANQTILAYNFSRFIQPPPNASYDYTGTDTRTNWAADIHLTSTYAFLSEDEVRVFASTEQTYLIKEVYEYNFNNLVGPNRVSLDSMGLVANWMWYFQRSDVHLRNQWSNYTNWPYKTMPQNVSSLTVNTSACALRQVYSTGPFNPANQKTIMSKWAILLDGTYRENSLDAGILQYVEKYTASAGYSTNNLYCYNFELLTNPDDFQPSGAMNLSKFSTVQFEFTTFQPPLDPLAQVFVICDPVTNQIIGVNKPTWQLYDYNYDLTVFEERYNVVTFLSGNAGLMFAR</sequence>
<dbReference type="Pfam" id="PF16903">
    <property type="entry name" value="Capsid_N"/>
    <property type="match status" value="1"/>
</dbReference>
<organism evidence="3">
    <name type="scientific">viral metagenome</name>
    <dbReference type="NCBI Taxonomy" id="1070528"/>
    <lineage>
        <taxon>unclassified sequences</taxon>
        <taxon>metagenomes</taxon>
        <taxon>organismal metagenomes</taxon>
    </lineage>
</organism>
<evidence type="ECO:0000259" key="2">
    <source>
        <dbReference type="Pfam" id="PF16903"/>
    </source>
</evidence>
<dbReference type="InterPro" id="IPR007542">
    <property type="entry name" value="MCP_C"/>
</dbReference>
<evidence type="ECO:0008006" key="4">
    <source>
        <dbReference type="Google" id="ProtNLM"/>
    </source>
</evidence>
<feature type="domain" description="Major capsid protein C-terminal" evidence="1">
    <location>
        <begin position="300"/>
        <end position="530"/>
    </location>
</feature>
<dbReference type="GO" id="GO:0005198">
    <property type="term" value="F:structural molecule activity"/>
    <property type="evidence" value="ECO:0007669"/>
    <property type="project" value="InterPro"/>
</dbReference>
<dbReference type="EMBL" id="MN739998">
    <property type="protein sequence ID" value="QHT82327.1"/>
    <property type="molecule type" value="Genomic_DNA"/>
</dbReference>
<evidence type="ECO:0000259" key="1">
    <source>
        <dbReference type="Pfam" id="PF04451"/>
    </source>
</evidence>
<dbReference type="Gene3D" id="2.70.9.10">
    <property type="entry name" value="Adenovirus Type 2 Hexon, domain 4"/>
    <property type="match status" value="1"/>
</dbReference>
<accession>A0A6C0HPP5</accession>
<dbReference type="Pfam" id="PF04451">
    <property type="entry name" value="Capsid_NCLDV"/>
    <property type="match status" value="1"/>
</dbReference>